<sequence length="131" mass="15047">MASMVAELKQETEQQKYGRSLSEEQQQSEIKVNQQRNELEEATEGEESSEYVADTPTESPSFEDNVDVGPFMPILSRKKQKVLKQNGQQALYKTGKEWSSLPKLRKQQCISAECYPNRKLKEGNKENMVPF</sequence>
<feature type="compositionally biased region" description="Polar residues" evidence="1">
    <location>
        <begin position="23"/>
        <end position="36"/>
    </location>
</feature>
<dbReference type="EMBL" id="JANPWB010000004">
    <property type="protein sequence ID" value="KAJ1193115.1"/>
    <property type="molecule type" value="Genomic_DNA"/>
</dbReference>
<dbReference type="Proteomes" id="UP001066276">
    <property type="component" value="Chromosome 2_2"/>
</dbReference>
<evidence type="ECO:0000256" key="1">
    <source>
        <dbReference type="SAM" id="MobiDB-lite"/>
    </source>
</evidence>
<feature type="compositionally biased region" description="Acidic residues" evidence="1">
    <location>
        <begin position="40"/>
        <end position="49"/>
    </location>
</feature>
<evidence type="ECO:0000313" key="3">
    <source>
        <dbReference type="Proteomes" id="UP001066276"/>
    </source>
</evidence>
<feature type="region of interest" description="Disordered" evidence="1">
    <location>
        <begin position="1"/>
        <end position="69"/>
    </location>
</feature>
<protein>
    <submittedName>
        <fullName evidence="2">Uncharacterized protein</fullName>
    </submittedName>
</protein>
<proteinExistence type="predicted"/>
<comment type="caution">
    <text evidence="2">The sequence shown here is derived from an EMBL/GenBank/DDBJ whole genome shotgun (WGS) entry which is preliminary data.</text>
</comment>
<name>A0AAV7UVL3_PLEWA</name>
<organism evidence="2 3">
    <name type="scientific">Pleurodeles waltl</name>
    <name type="common">Iberian ribbed newt</name>
    <dbReference type="NCBI Taxonomy" id="8319"/>
    <lineage>
        <taxon>Eukaryota</taxon>
        <taxon>Metazoa</taxon>
        <taxon>Chordata</taxon>
        <taxon>Craniata</taxon>
        <taxon>Vertebrata</taxon>
        <taxon>Euteleostomi</taxon>
        <taxon>Amphibia</taxon>
        <taxon>Batrachia</taxon>
        <taxon>Caudata</taxon>
        <taxon>Salamandroidea</taxon>
        <taxon>Salamandridae</taxon>
        <taxon>Pleurodelinae</taxon>
        <taxon>Pleurodeles</taxon>
    </lineage>
</organism>
<reference evidence="2" key="1">
    <citation type="journal article" date="2022" name="bioRxiv">
        <title>Sequencing and chromosome-scale assembly of the giantPleurodeles waltlgenome.</title>
        <authorList>
            <person name="Brown T."/>
            <person name="Elewa A."/>
            <person name="Iarovenko S."/>
            <person name="Subramanian E."/>
            <person name="Araus A.J."/>
            <person name="Petzold A."/>
            <person name="Susuki M."/>
            <person name="Suzuki K.-i.T."/>
            <person name="Hayashi T."/>
            <person name="Toyoda A."/>
            <person name="Oliveira C."/>
            <person name="Osipova E."/>
            <person name="Leigh N.D."/>
            <person name="Simon A."/>
            <person name="Yun M.H."/>
        </authorList>
    </citation>
    <scope>NUCLEOTIDE SEQUENCE</scope>
    <source>
        <strain evidence="2">20211129_DDA</strain>
        <tissue evidence="2">Liver</tissue>
    </source>
</reference>
<evidence type="ECO:0000313" key="2">
    <source>
        <dbReference type="EMBL" id="KAJ1193115.1"/>
    </source>
</evidence>
<gene>
    <name evidence="2" type="ORF">NDU88_002420</name>
</gene>
<dbReference type="AlphaFoldDB" id="A0AAV7UVL3"/>
<accession>A0AAV7UVL3</accession>
<keyword evidence="3" id="KW-1185">Reference proteome</keyword>